<dbReference type="AlphaFoldDB" id="A0A8S0WX04"/>
<protein>
    <recommendedName>
        <fullName evidence="3">Protein kinase domain-containing protein</fullName>
    </recommendedName>
</protein>
<comment type="caution">
    <text evidence="1">The sequence shown here is derived from an EMBL/GenBank/DDBJ whole genome shotgun (WGS) entry which is preliminary data.</text>
</comment>
<dbReference type="Proteomes" id="UP000467700">
    <property type="component" value="Unassembled WGS sequence"/>
</dbReference>
<evidence type="ECO:0000313" key="2">
    <source>
        <dbReference type="Proteomes" id="UP000467700"/>
    </source>
</evidence>
<proteinExistence type="predicted"/>
<accession>A0A8S0WX04</accession>
<sequence>MNAIPTFSTITLHNCLLLHNSHIQITLNASASFPGCRVQVLHDKLPPPTKAWAALPVSQDSSHLDLTLMELIGEGRIGITYAARVNAANDASGVDLLASGLVPSEVCLKIAKPHFCRSMAREAWFYEQLRPLQGIATARCFGFFTATVEGARTNPSNESEASEKGPVTVVPWAALKARPEHMFKKTHWPSEDFLIDDSTAWMYTDEHGFKKNSPWNAWQHSEDKPLLSVLVLEKLGESYYLPQDEPKGEEGEAVRSSLRDIVYDIATIGISHGDITAFNILRAPPGSKATCPTHNCVHEWRITDFDRSTKIDPDRCHKGDILTLLAQPRCIGVAYRGFWGSIID</sequence>
<dbReference type="OrthoDB" id="3182995at2759"/>
<dbReference type="EMBL" id="CACVBS010000031">
    <property type="protein sequence ID" value="CAA7260888.1"/>
    <property type="molecule type" value="Genomic_DNA"/>
</dbReference>
<evidence type="ECO:0000313" key="1">
    <source>
        <dbReference type="EMBL" id="CAA7260888.1"/>
    </source>
</evidence>
<organism evidence="1 2">
    <name type="scientific">Cyclocybe aegerita</name>
    <name type="common">Black poplar mushroom</name>
    <name type="synonym">Agrocybe aegerita</name>
    <dbReference type="NCBI Taxonomy" id="1973307"/>
    <lineage>
        <taxon>Eukaryota</taxon>
        <taxon>Fungi</taxon>
        <taxon>Dikarya</taxon>
        <taxon>Basidiomycota</taxon>
        <taxon>Agaricomycotina</taxon>
        <taxon>Agaricomycetes</taxon>
        <taxon>Agaricomycetidae</taxon>
        <taxon>Agaricales</taxon>
        <taxon>Agaricineae</taxon>
        <taxon>Bolbitiaceae</taxon>
        <taxon>Cyclocybe</taxon>
    </lineage>
</organism>
<dbReference type="InterPro" id="IPR011009">
    <property type="entry name" value="Kinase-like_dom_sf"/>
</dbReference>
<gene>
    <name evidence="1" type="ORF">AAE3_LOCUS3247</name>
</gene>
<name>A0A8S0WX04_CYCAE</name>
<dbReference type="SUPFAM" id="SSF56112">
    <property type="entry name" value="Protein kinase-like (PK-like)"/>
    <property type="match status" value="1"/>
</dbReference>
<evidence type="ECO:0008006" key="3">
    <source>
        <dbReference type="Google" id="ProtNLM"/>
    </source>
</evidence>
<reference evidence="1 2" key="1">
    <citation type="submission" date="2020-01" db="EMBL/GenBank/DDBJ databases">
        <authorList>
            <person name="Gupta K D."/>
        </authorList>
    </citation>
    <scope>NUCLEOTIDE SEQUENCE [LARGE SCALE GENOMIC DNA]</scope>
</reference>
<keyword evidence="2" id="KW-1185">Reference proteome</keyword>